<dbReference type="NCBIfam" id="TIGR03619">
    <property type="entry name" value="F420_Rv2161c"/>
    <property type="match status" value="1"/>
</dbReference>
<evidence type="ECO:0000313" key="6">
    <source>
        <dbReference type="EMBL" id="MDP5182499.1"/>
    </source>
</evidence>
<evidence type="ECO:0000313" key="7">
    <source>
        <dbReference type="Proteomes" id="UP001233673"/>
    </source>
</evidence>
<dbReference type="InterPro" id="IPR036661">
    <property type="entry name" value="Luciferase-like_sf"/>
</dbReference>
<gene>
    <name evidence="6" type="ORF">QOZ88_07590</name>
</gene>
<evidence type="ECO:0000259" key="5">
    <source>
        <dbReference type="Pfam" id="PF00296"/>
    </source>
</evidence>
<dbReference type="PANTHER" id="PTHR42847">
    <property type="entry name" value="ALKANESULFONATE MONOOXYGENASE"/>
    <property type="match status" value="1"/>
</dbReference>
<keyword evidence="4" id="KW-0503">Monooxygenase</keyword>
<evidence type="ECO:0000256" key="2">
    <source>
        <dbReference type="ARBA" id="ARBA00022643"/>
    </source>
</evidence>
<dbReference type="PANTHER" id="PTHR42847:SF4">
    <property type="entry name" value="ALKANESULFONATE MONOOXYGENASE-RELATED"/>
    <property type="match status" value="1"/>
</dbReference>
<sequence length="297" mass="31504">MRIGAILPTAGPLPLELGVVAMAQAAADAGAAGLWVGDHLVLPQQTVHNYPYSPDGRLAWDPERDYLEALTTCAYIAGAVQSGCTVGTAVLVLPQRNVLQTAKEVATIDRLTGGRLQLGLGAGWNDVEMAALGYRFATRGRRFDEMLVVLRDAWQGRTSGFKGTEIDVPASLGLFPRPAHPDGPPLLVGGNSPASLRRAAQLADGWLALAAVDTWDAEQLRTGIADLRAGWDAAGRPGDPRAVLKLHCPEVALPHLARRVAETAELGFDEVAVELPWHRGIDDAAGVLDGLTSTRRP</sequence>
<dbReference type="Gene3D" id="3.20.20.30">
    <property type="entry name" value="Luciferase-like domain"/>
    <property type="match status" value="1"/>
</dbReference>
<name>A0ABT9IBE5_9ACTN</name>
<organism evidence="6 7">
    <name type="scientific">Blastococcus carthaginiensis</name>
    <dbReference type="NCBI Taxonomy" id="3050034"/>
    <lineage>
        <taxon>Bacteria</taxon>
        <taxon>Bacillati</taxon>
        <taxon>Actinomycetota</taxon>
        <taxon>Actinomycetes</taxon>
        <taxon>Geodermatophilales</taxon>
        <taxon>Geodermatophilaceae</taxon>
        <taxon>Blastococcus</taxon>
    </lineage>
</organism>
<keyword evidence="1" id="KW-0285">Flavoprotein</keyword>
<keyword evidence="7" id="KW-1185">Reference proteome</keyword>
<dbReference type="EC" id="1.-.-.-" evidence="6"/>
<keyword evidence="3 6" id="KW-0560">Oxidoreductase</keyword>
<dbReference type="RefSeq" id="WP_305999188.1">
    <property type="nucleotide sequence ID" value="NZ_JASNFN010000005.1"/>
</dbReference>
<dbReference type="EMBL" id="JASNFN010000005">
    <property type="protein sequence ID" value="MDP5182499.1"/>
    <property type="molecule type" value="Genomic_DNA"/>
</dbReference>
<dbReference type="Proteomes" id="UP001233673">
    <property type="component" value="Unassembled WGS sequence"/>
</dbReference>
<feature type="domain" description="Luciferase-like" evidence="5">
    <location>
        <begin position="19"/>
        <end position="248"/>
    </location>
</feature>
<dbReference type="InterPro" id="IPR050172">
    <property type="entry name" value="SsuD_RutA_monooxygenase"/>
</dbReference>
<dbReference type="InterPro" id="IPR019921">
    <property type="entry name" value="Lucif-like_OxRdtase_Rv2161c"/>
</dbReference>
<evidence type="ECO:0000256" key="4">
    <source>
        <dbReference type="ARBA" id="ARBA00023033"/>
    </source>
</evidence>
<dbReference type="GO" id="GO:0016491">
    <property type="term" value="F:oxidoreductase activity"/>
    <property type="evidence" value="ECO:0007669"/>
    <property type="project" value="UniProtKB-KW"/>
</dbReference>
<keyword evidence="2" id="KW-0288">FMN</keyword>
<reference evidence="7" key="1">
    <citation type="submission" date="2023-05" db="EMBL/GenBank/DDBJ databases">
        <title>Draft genome of Pseudofrankia sp. BMG5.37.</title>
        <authorList>
            <person name="Gtari M."/>
            <person name="Ghodhbane F."/>
            <person name="Sbissi I."/>
        </authorList>
    </citation>
    <scope>NUCLEOTIDE SEQUENCE [LARGE SCALE GENOMIC DNA]</scope>
    <source>
        <strain evidence="7">BMG 814</strain>
    </source>
</reference>
<evidence type="ECO:0000256" key="1">
    <source>
        <dbReference type="ARBA" id="ARBA00022630"/>
    </source>
</evidence>
<accession>A0ABT9IBE5</accession>
<protein>
    <submittedName>
        <fullName evidence="6">TIGR03619 family F420-dependent LLM class oxidoreductase</fullName>
        <ecNumber evidence="6">1.-.-.-</ecNumber>
    </submittedName>
</protein>
<dbReference type="Pfam" id="PF00296">
    <property type="entry name" value="Bac_luciferase"/>
    <property type="match status" value="1"/>
</dbReference>
<proteinExistence type="predicted"/>
<comment type="caution">
    <text evidence="6">The sequence shown here is derived from an EMBL/GenBank/DDBJ whole genome shotgun (WGS) entry which is preliminary data.</text>
</comment>
<evidence type="ECO:0000256" key="3">
    <source>
        <dbReference type="ARBA" id="ARBA00023002"/>
    </source>
</evidence>
<dbReference type="InterPro" id="IPR011251">
    <property type="entry name" value="Luciferase-like_dom"/>
</dbReference>
<dbReference type="SUPFAM" id="SSF51679">
    <property type="entry name" value="Bacterial luciferase-like"/>
    <property type="match status" value="1"/>
</dbReference>